<keyword evidence="2" id="KW-0227">DNA damage</keyword>
<proteinExistence type="inferred from homology"/>
<keyword evidence="6" id="KW-1185">Reference proteome</keyword>
<dbReference type="EMBL" id="JBHRTG010000008">
    <property type="protein sequence ID" value="MFC3163529.1"/>
    <property type="molecule type" value="Genomic_DNA"/>
</dbReference>
<evidence type="ECO:0000256" key="3">
    <source>
        <dbReference type="SAM" id="MobiDB-lite"/>
    </source>
</evidence>
<dbReference type="PIRSF" id="PIRSF006493">
    <property type="entry name" value="Prok_Ku"/>
    <property type="match status" value="1"/>
</dbReference>
<keyword evidence="2" id="KW-0233">DNA recombination</keyword>
<comment type="function">
    <text evidence="2">With LigD forms a non-homologous end joining (NHEJ) DNA repair enzyme, which repairs dsDNA breaks with reduced fidelity. Binds linear dsDNA with 5'- and 3'- overhangs but not closed circular dsDNA nor ssDNA. Recruits and stimulates the ligase activity of LigD.</text>
</comment>
<dbReference type="Proteomes" id="UP001595647">
    <property type="component" value="Unassembled WGS sequence"/>
</dbReference>
<sequence length="280" mass="31324">MAARAIWRGHLSVGELVCPVTLHGAASEGERISFHIINRDTGHRVRRRYVDSETGRPVEDEDIVKGYETPDGDCVILEPEEIKAAVPKSDKRLEMQTFIACDDVDTTFFERPYFVAPADSHAAEAYALIREAMEEKKVAGLARTVLFRRVRTLLLRPHEEGIIATTLNFDYEVRDGTEIFDEISEIRVSGEMLDLARHIIETKMGQFDPSEFEDRYEQAVAELVKAKLAGRKPKKPRKIETGKVTDLMEALRRSAGAGAGAKRGKTKATGREAGQRRKAG</sequence>
<evidence type="ECO:0000259" key="4">
    <source>
        <dbReference type="SMART" id="SM00559"/>
    </source>
</evidence>
<dbReference type="PANTHER" id="PTHR41251:SF1">
    <property type="entry name" value="NON-HOMOLOGOUS END JOINING PROTEIN KU"/>
    <property type="match status" value="1"/>
</dbReference>
<keyword evidence="1 2" id="KW-0238">DNA-binding</keyword>
<protein>
    <recommendedName>
        <fullName evidence="2">Non-homologous end joining protein Ku</fullName>
    </recommendedName>
</protein>
<dbReference type="SUPFAM" id="SSF100939">
    <property type="entry name" value="SPOC domain-like"/>
    <property type="match status" value="1"/>
</dbReference>
<evidence type="ECO:0000313" key="6">
    <source>
        <dbReference type="Proteomes" id="UP001595647"/>
    </source>
</evidence>
<dbReference type="RefSeq" id="WP_182305322.1">
    <property type="nucleotide sequence ID" value="NZ_JBHRTG010000008.1"/>
</dbReference>
<feature type="domain" description="Ku" evidence="4">
    <location>
        <begin position="55"/>
        <end position="184"/>
    </location>
</feature>
<dbReference type="NCBIfam" id="TIGR02772">
    <property type="entry name" value="Ku_bact"/>
    <property type="match status" value="1"/>
</dbReference>
<dbReference type="CDD" id="cd00789">
    <property type="entry name" value="KU_like"/>
    <property type="match status" value="1"/>
</dbReference>
<gene>
    <name evidence="2" type="primary">ku</name>
    <name evidence="5" type="ORF">ACFOHV_09590</name>
</gene>
<dbReference type="InterPro" id="IPR006164">
    <property type="entry name" value="DNA_bd_Ku70/Ku80"/>
</dbReference>
<evidence type="ECO:0000313" key="5">
    <source>
        <dbReference type="EMBL" id="MFC3163529.1"/>
    </source>
</evidence>
<dbReference type="HAMAP" id="MF_01875">
    <property type="entry name" value="Prokaryotic_Ku"/>
    <property type="match status" value="1"/>
</dbReference>
<comment type="similarity">
    <text evidence="2">Belongs to the prokaryotic Ku family.</text>
</comment>
<comment type="caution">
    <text evidence="5">The sequence shown here is derived from an EMBL/GenBank/DDBJ whole genome shotgun (WGS) entry which is preliminary data.</text>
</comment>
<dbReference type="Gene3D" id="2.40.290.10">
    <property type="match status" value="1"/>
</dbReference>
<name>A0ABV7HYS0_9HYPH</name>
<organism evidence="5 6">
    <name type="scientific">Ciceribacter thiooxidans</name>
    <dbReference type="NCBI Taxonomy" id="1969821"/>
    <lineage>
        <taxon>Bacteria</taxon>
        <taxon>Pseudomonadati</taxon>
        <taxon>Pseudomonadota</taxon>
        <taxon>Alphaproteobacteria</taxon>
        <taxon>Hyphomicrobiales</taxon>
        <taxon>Rhizobiaceae</taxon>
        <taxon>Ciceribacter</taxon>
    </lineage>
</organism>
<dbReference type="InterPro" id="IPR016194">
    <property type="entry name" value="SPOC-like_C_dom_sf"/>
</dbReference>
<dbReference type="Pfam" id="PF02735">
    <property type="entry name" value="Ku"/>
    <property type="match status" value="1"/>
</dbReference>
<dbReference type="PANTHER" id="PTHR41251">
    <property type="entry name" value="NON-HOMOLOGOUS END JOINING PROTEIN KU"/>
    <property type="match status" value="1"/>
</dbReference>
<accession>A0ABV7HYS0</accession>
<dbReference type="SMART" id="SM00559">
    <property type="entry name" value="Ku78"/>
    <property type="match status" value="1"/>
</dbReference>
<comment type="subunit">
    <text evidence="2">Homodimer. Interacts with LigD.</text>
</comment>
<evidence type="ECO:0000256" key="1">
    <source>
        <dbReference type="ARBA" id="ARBA00023125"/>
    </source>
</evidence>
<reference evidence="6" key="1">
    <citation type="journal article" date="2019" name="Int. J. Syst. Evol. Microbiol.">
        <title>The Global Catalogue of Microorganisms (GCM) 10K type strain sequencing project: providing services to taxonomists for standard genome sequencing and annotation.</title>
        <authorList>
            <consortium name="The Broad Institute Genomics Platform"/>
            <consortium name="The Broad Institute Genome Sequencing Center for Infectious Disease"/>
            <person name="Wu L."/>
            <person name="Ma J."/>
        </authorList>
    </citation>
    <scope>NUCLEOTIDE SEQUENCE [LARGE SCALE GENOMIC DNA]</scope>
    <source>
        <strain evidence="6">KCTC 52231</strain>
    </source>
</reference>
<feature type="region of interest" description="Disordered" evidence="3">
    <location>
        <begin position="231"/>
        <end position="280"/>
    </location>
</feature>
<keyword evidence="2" id="KW-0234">DNA repair</keyword>
<dbReference type="InterPro" id="IPR009187">
    <property type="entry name" value="Prok_Ku"/>
</dbReference>
<feature type="compositionally biased region" description="Basic and acidic residues" evidence="3">
    <location>
        <begin position="269"/>
        <end position="280"/>
    </location>
</feature>
<evidence type="ECO:0000256" key="2">
    <source>
        <dbReference type="HAMAP-Rule" id="MF_01875"/>
    </source>
</evidence>